<dbReference type="GO" id="GO:0006412">
    <property type="term" value="P:translation"/>
    <property type="evidence" value="ECO:0007669"/>
    <property type="project" value="UniProtKB-UniRule"/>
</dbReference>
<proteinExistence type="inferred from homology"/>
<keyword evidence="7" id="KW-0614">Plasmid</keyword>
<dbReference type="InterPro" id="IPR023574">
    <property type="entry name" value="Ribosomal_uL4_dom_sf"/>
</dbReference>
<organism evidence="7">
    <name type="scientific">Metamycoplasma salivarium</name>
    <name type="common">Mycoplasma salivarium</name>
    <dbReference type="NCBI Taxonomy" id="2124"/>
    <lineage>
        <taxon>Bacteria</taxon>
        <taxon>Bacillati</taxon>
        <taxon>Mycoplasmatota</taxon>
        <taxon>Mycoplasmoidales</taxon>
        <taxon>Metamycoplasmataceae</taxon>
        <taxon>Metamycoplasma</taxon>
    </lineage>
</organism>
<evidence type="ECO:0000256" key="1">
    <source>
        <dbReference type="ARBA" id="ARBA00010528"/>
    </source>
</evidence>
<dbReference type="PANTHER" id="PTHR10746">
    <property type="entry name" value="50S RIBOSOMAL PROTEIN L4"/>
    <property type="match status" value="1"/>
</dbReference>
<keyword evidence="3 5" id="KW-0687">Ribonucleoprotein</keyword>
<dbReference type="Pfam" id="PF00573">
    <property type="entry name" value="Ribosomal_L4"/>
    <property type="match status" value="1"/>
</dbReference>
<feature type="region of interest" description="Disordered" evidence="6">
    <location>
        <begin position="1"/>
        <end position="33"/>
    </location>
</feature>
<feature type="region of interest" description="Disordered" evidence="6">
    <location>
        <begin position="87"/>
        <end position="114"/>
    </location>
</feature>
<evidence type="ECO:0000256" key="2">
    <source>
        <dbReference type="ARBA" id="ARBA00022980"/>
    </source>
</evidence>
<comment type="subunit">
    <text evidence="5">Part of the 50S ribosomal subunit.</text>
</comment>
<comment type="similarity">
    <text evidence="1 5">Belongs to the universal ribosomal protein uL4 family.</text>
</comment>
<protein>
    <recommendedName>
        <fullName evidence="4 5">Large ribosomal subunit protein uL4</fullName>
    </recommendedName>
</protein>
<comment type="function">
    <text evidence="5">Forms part of the polypeptide exit tunnel.</text>
</comment>
<dbReference type="RefSeq" id="WP_029670549.1">
    <property type="nucleotide sequence ID" value="NZ_LR214938.2"/>
</dbReference>
<keyword evidence="5" id="KW-0694">RNA-binding</keyword>
<dbReference type="GO" id="GO:0003735">
    <property type="term" value="F:structural constituent of ribosome"/>
    <property type="evidence" value="ECO:0007669"/>
    <property type="project" value="InterPro"/>
</dbReference>
<comment type="function">
    <text evidence="5">One of the primary rRNA binding proteins, this protein initially binds near the 5'-end of the 23S rRNA. It is important during the early stages of 50S assembly. It makes multiple contacts with different domains of the 23S rRNA in the assembled 50S subunit and ribosome.</text>
</comment>
<dbReference type="NCBIfam" id="TIGR03953">
    <property type="entry name" value="rplD_bact"/>
    <property type="match status" value="1"/>
</dbReference>
<evidence type="ECO:0000256" key="3">
    <source>
        <dbReference type="ARBA" id="ARBA00023274"/>
    </source>
</evidence>
<sequence>MAETTKKTVAKETTKPAVKKPTSKLAKTTSDAKKPVTVKVQTPKIAKKVSFDVTLPKSVFGLTKVYPQAVFDTILSERASKRFATHKVKNRGEVSGTGKKPWAQKGTGNARAGSMRSPIFVGGGRVFGPTTARNYNLKVNKKVRRNALLSVLSQLASDKAVLVHEFELKAPSTRDLLIQLAKKNLAELNNVLVVTNDENIYLSARNLPNVHVTKITSLSVESLLAADVLVLSAADVKYLEGMVK</sequence>
<dbReference type="GO" id="GO:0019843">
    <property type="term" value="F:rRNA binding"/>
    <property type="evidence" value="ECO:0007669"/>
    <property type="project" value="UniProtKB-UniRule"/>
</dbReference>
<evidence type="ECO:0000256" key="6">
    <source>
        <dbReference type="SAM" id="MobiDB-lite"/>
    </source>
</evidence>
<geneLocation type="plasmid" evidence="7">
    <name>2</name>
</geneLocation>
<gene>
    <name evidence="7" type="primary">rplD_2</name>
    <name evidence="5" type="synonym">rplD</name>
    <name evidence="7" type="ORF">NCTC10113_00942</name>
</gene>
<name>A0A448ZXS7_METSV</name>
<evidence type="ECO:0000256" key="4">
    <source>
        <dbReference type="ARBA" id="ARBA00035244"/>
    </source>
</evidence>
<dbReference type="Gene3D" id="3.40.1370.10">
    <property type="match status" value="1"/>
</dbReference>
<accession>A0A448ZXS7</accession>
<dbReference type="SUPFAM" id="SSF52166">
    <property type="entry name" value="Ribosomal protein L4"/>
    <property type="match status" value="1"/>
</dbReference>
<evidence type="ECO:0000313" key="7">
    <source>
        <dbReference type="EMBL" id="VEU56061.1"/>
    </source>
</evidence>
<dbReference type="PANTHER" id="PTHR10746:SF6">
    <property type="entry name" value="LARGE RIBOSOMAL SUBUNIT PROTEIN UL4M"/>
    <property type="match status" value="1"/>
</dbReference>
<dbReference type="InterPro" id="IPR013005">
    <property type="entry name" value="Ribosomal_uL4-like"/>
</dbReference>
<dbReference type="InterPro" id="IPR002136">
    <property type="entry name" value="Ribosomal_uL4"/>
</dbReference>
<dbReference type="GO" id="GO:1990904">
    <property type="term" value="C:ribonucleoprotein complex"/>
    <property type="evidence" value="ECO:0007669"/>
    <property type="project" value="UniProtKB-KW"/>
</dbReference>
<dbReference type="EMBL" id="LR214939">
    <property type="protein sequence ID" value="VEU56061.1"/>
    <property type="molecule type" value="Genomic_DNA"/>
</dbReference>
<feature type="compositionally biased region" description="Basic and acidic residues" evidence="6">
    <location>
        <begin position="1"/>
        <end position="14"/>
    </location>
</feature>
<dbReference type="AlphaFoldDB" id="A0A448ZXS7"/>
<keyword evidence="2 5" id="KW-0689">Ribosomal protein</keyword>
<dbReference type="HAMAP" id="MF_01328_B">
    <property type="entry name" value="Ribosomal_uL4_B"/>
    <property type="match status" value="1"/>
</dbReference>
<keyword evidence="5" id="KW-0699">rRNA-binding</keyword>
<evidence type="ECO:0000256" key="5">
    <source>
        <dbReference type="HAMAP-Rule" id="MF_01328"/>
    </source>
</evidence>
<reference evidence="7" key="1">
    <citation type="submission" date="2019-01" db="EMBL/GenBank/DDBJ databases">
        <authorList>
            <consortium name="Pathogen Informatics"/>
        </authorList>
    </citation>
    <scope>NUCLEOTIDE SEQUENCE [LARGE SCALE GENOMIC DNA]</scope>
    <source>
        <strain evidence="7">NCTC10113</strain>
    </source>
</reference>
<dbReference type="GO" id="GO:0005840">
    <property type="term" value="C:ribosome"/>
    <property type="evidence" value="ECO:0007669"/>
    <property type="project" value="UniProtKB-KW"/>
</dbReference>